<protein>
    <submittedName>
        <fullName evidence="1">Uncharacterized protein</fullName>
    </submittedName>
</protein>
<comment type="caution">
    <text evidence="1">The sequence shown here is derived from an EMBL/GenBank/DDBJ whole genome shotgun (WGS) entry which is preliminary data.</text>
</comment>
<dbReference type="RefSeq" id="XP_040720829.1">
    <property type="nucleotide sequence ID" value="XM_040865521.1"/>
</dbReference>
<dbReference type="InParanoid" id="A0A1Y2EIH2"/>
<dbReference type="STRING" id="1141098.A0A1Y2EIH2"/>
<dbReference type="EMBL" id="MCFJ01000001">
    <property type="protein sequence ID" value="ORY71237.1"/>
    <property type="molecule type" value="Genomic_DNA"/>
</dbReference>
<gene>
    <name evidence="1" type="ORF">BCR38DRAFT_6178</name>
</gene>
<organism evidence="1 2">
    <name type="scientific">Pseudomassariella vexata</name>
    <dbReference type="NCBI Taxonomy" id="1141098"/>
    <lineage>
        <taxon>Eukaryota</taxon>
        <taxon>Fungi</taxon>
        <taxon>Dikarya</taxon>
        <taxon>Ascomycota</taxon>
        <taxon>Pezizomycotina</taxon>
        <taxon>Sordariomycetes</taxon>
        <taxon>Xylariomycetidae</taxon>
        <taxon>Amphisphaeriales</taxon>
        <taxon>Pseudomassariaceae</taxon>
        <taxon>Pseudomassariella</taxon>
    </lineage>
</organism>
<sequence>MAYPWCTERRRRFQQIFVIPYPEPSRSQSWRQRPDLRNHLRRDRRQNEAERFRYTAFLKEQLKMTKGIVDSSKLSTSIKLYVAPILPQNPELNDIDFFEGALPRQLLLETLGSIQGILFPLNDSKPRRLLESSVNTGSSNPRVPYRSVVVAARGIMESTPTRVAGKADGTKKWSEVYDDSDSDRCHLRSHTGYMFSVL</sequence>
<dbReference type="AlphaFoldDB" id="A0A1Y2EIH2"/>
<dbReference type="OrthoDB" id="5428890at2759"/>
<name>A0A1Y2EIH2_9PEZI</name>
<evidence type="ECO:0000313" key="1">
    <source>
        <dbReference type="EMBL" id="ORY71237.1"/>
    </source>
</evidence>
<reference evidence="1 2" key="1">
    <citation type="submission" date="2016-07" db="EMBL/GenBank/DDBJ databases">
        <title>Pervasive Adenine N6-methylation of Active Genes in Fungi.</title>
        <authorList>
            <consortium name="DOE Joint Genome Institute"/>
            <person name="Mondo S.J."/>
            <person name="Dannebaum R.O."/>
            <person name="Kuo R.C."/>
            <person name="Labutti K."/>
            <person name="Haridas S."/>
            <person name="Kuo A."/>
            <person name="Salamov A."/>
            <person name="Ahrendt S.R."/>
            <person name="Lipzen A."/>
            <person name="Sullivan W."/>
            <person name="Andreopoulos W.B."/>
            <person name="Clum A."/>
            <person name="Lindquist E."/>
            <person name="Daum C."/>
            <person name="Ramamoorthy G.K."/>
            <person name="Gryganskyi A."/>
            <person name="Culley D."/>
            <person name="Magnuson J.K."/>
            <person name="James T.Y."/>
            <person name="O'Malley M.A."/>
            <person name="Stajich J.E."/>
            <person name="Spatafora J.W."/>
            <person name="Visel A."/>
            <person name="Grigoriev I.V."/>
        </authorList>
    </citation>
    <scope>NUCLEOTIDE SEQUENCE [LARGE SCALE GENOMIC DNA]</scope>
    <source>
        <strain evidence="1 2">CBS 129021</strain>
    </source>
</reference>
<accession>A0A1Y2EIH2</accession>
<dbReference type="Proteomes" id="UP000193689">
    <property type="component" value="Unassembled WGS sequence"/>
</dbReference>
<proteinExistence type="predicted"/>
<keyword evidence="2" id="KW-1185">Reference proteome</keyword>
<evidence type="ECO:0000313" key="2">
    <source>
        <dbReference type="Proteomes" id="UP000193689"/>
    </source>
</evidence>
<dbReference type="GeneID" id="63781733"/>